<dbReference type="NCBIfam" id="TIGR00563">
    <property type="entry name" value="rsmB"/>
    <property type="match status" value="1"/>
</dbReference>
<dbReference type="Pfam" id="PF01029">
    <property type="entry name" value="NusB"/>
    <property type="match status" value="1"/>
</dbReference>
<dbReference type="PANTHER" id="PTHR22807">
    <property type="entry name" value="NOP2 YEAST -RELATED NOL1/NOP2/FMU SUN DOMAIN-CONTAINING"/>
    <property type="match status" value="1"/>
</dbReference>
<keyword evidence="8 13" id="KW-0949">S-adenosyl-L-methionine</keyword>
<accession>A0A7W4Z6U1</accession>
<dbReference type="Gene3D" id="3.40.50.150">
    <property type="entry name" value="Vaccinia Virus protein VP39"/>
    <property type="match status" value="1"/>
</dbReference>
<feature type="binding site" evidence="13">
    <location>
        <begin position="249"/>
        <end position="255"/>
    </location>
    <ligand>
        <name>S-adenosyl-L-methionine</name>
        <dbReference type="ChEBI" id="CHEBI:59789"/>
    </ligand>
</feature>
<comment type="similarity">
    <text evidence="13">Belongs to the class I-like SAM-binding methyltransferase superfamily. RsmB/NOP family.</text>
</comment>
<keyword evidence="6 13" id="KW-0489">Methyltransferase</keyword>
<evidence type="ECO:0000313" key="15">
    <source>
        <dbReference type="EMBL" id="MBB3048633.1"/>
    </source>
</evidence>
<dbReference type="InterPro" id="IPR006027">
    <property type="entry name" value="NusB_RsmB_TIM44"/>
</dbReference>
<evidence type="ECO:0000256" key="1">
    <source>
        <dbReference type="ARBA" id="ARBA00002724"/>
    </source>
</evidence>
<reference evidence="15 16" key="1">
    <citation type="submission" date="2020-08" db="EMBL/GenBank/DDBJ databases">
        <title>Genomic Encyclopedia of Type Strains, Phase III (KMG-III): the genomes of soil and plant-associated and newly described type strains.</title>
        <authorList>
            <person name="Whitman W."/>
        </authorList>
    </citation>
    <scope>NUCLEOTIDE SEQUENCE [LARGE SCALE GENOMIC DNA]</scope>
    <source>
        <strain evidence="15 16">CECT 8654</strain>
    </source>
</reference>
<dbReference type="GO" id="GO:0006355">
    <property type="term" value="P:regulation of DNA-templated transcription"/>
    <property type="evidence" value="ECO:0007669"/>
    <property type="project" value="InterPro"/>
</dbReference>
<proteinExistence type="inferred from homology"/>
<dbReference type="Pfam" id="PF01189">
    <property type="entry name" value="Methyltr_RsmB-F"/>
    <property type="match status" value="1"/>
</dbReference>
<dbReference type="FunFam" id="3.40.50.150:FF:000022">
    <property type="entry name" value="Ribosomal RNA small subunit methyltransferase B"/>
    <property type="match status" value="1"/>
</dbReference>
<dbReference type="EC" id="2.1.1.176" evidence="3"/>
<dbReference type="InterPro" id="IPR054728">
    <property type="entry name" value="RsmB-like_ferredoxin"/>
</dbReference>
<dbReference type="GO" id="GO:0003723">
    <property type="term" value="F:RNA binding"/>
    <property type="evidence" value="ECO:0007669"/>
    <property type="project" value="UniProtKB-UniRule"/>
</dbReference>
<keyword evidence="9 13" id="KW-0694">RNA-binding</keyword>
<comment type="subcellular location">
    <subcellularLocation>
        <location evidence="2">Cytoplasm</location>
    </subcellularLocation>
</comment>
<evidence type="ECO:0000256" key="12">
    <source>
        <dbReference type="ARBA" id="ARBA00047283"/>
    </source>
</evidence>
<sequence>MPEVRAAAARCLQAVANGHSLARELPRWEQKVKFEQRPLLRELCYGTLRFYPLLDAVVRQSIKKPMKDKDSDLHMLLCLGIYQLDYMRIADHAAINTTVNAVRKLKKDWAKGLTNAVLRRFQRERETLLAALDEAEKTAHPAWLHQAILEAWPEQAEAIFAANNSHPPLCLRNNVLHQTRENYLEQLAGLDMEAKACAFAETGIRLAKPVDVSKLPDFDDGAVSVQDESAQLCAGLLQPQPGMRVLDACAAPGGKSGHLLEATGGNLNLTCLDIDDSRLVRVQDNLERLNLSAELIAGDAARPEQWWDKQPFDQILLDAPCSASGVVRRNPDIKLHRQSADIRALADTQLRLLKALWPTLKPGGRLLYATCSILPTENTEVVERFLAEEGSARHQPISADWGLAQPFGRQLLPQTDGHDGFYYAVLSKADV</sequence>
<feature type="domain" description="SAM-dependent MTase RsmB/NOP-type" evidence="14">
    <location>
        <begin position="159"/>
        <end position="429"/>
    </location>
</feature>
<dbReference type="SUPFAM" id="SSF53335">
    <property type="entry name" value="S-adenosyl-L-methionine-dependent methyltransferases"/>
    <property type="match status" value="1"/>
</dbReference>
<dbReference type="InterPro" id="IPR001678">
    <property type="entry name" value="MeTrfase_RsmB-F_NOP2_dom"/>
</dbReference>
<dbReference type="InterPro" id="IPR049560">
    <property type="entry name" value="MeTrfase_RsmB-F_NOP2_cat"/>
</dbReference>
<dbReference type="InterPro" id="IPR035926">
    <property type="entry name" value="NusB-like_sf"/>
</dbReference>
<dbReference type="GO" id="GO:0005829">
    <property type="term" value="C:cytosol"/>
    <property type="evidence" value="ECO:0007669"/>
    <property type="project" value="TreeGrafter"/>
</dbReference>
<dbReference type="InterPro" id="IPR029063">
    <property type="entry name" value="SAM-dependent_MTases_sf"/>
</dbReference>
<evidence type="ECO:0000256" key="4">
    <source>
        <dbReference type="ARBA" id="ARBA00022490"/>
    </source>
</evidence>
<keyword evidence="4" id="KW-0963">Cytoplasm</keyword>
<dbReference type="EMBL" id="JACHWY010000003">
    <property type="protein sequence ID" value="MBB3048633.1"/>
    <property type="molecule type" value="Genomic_DNA"/>
</dbReference>
<dbReference type="GO" id="GO:0009383">
    <property type="term" value="F:rRNA (cytosine-C5-)-methyltransferase activity"/>
    <property type="evidence" value="ECO:0007669"/>
    <property type="project" value="TreeGrafter"/>
</dbReference>
<keyword evidence="7 13" id="KW-0808">Transferase</keyword>
<dbReference type="PROSITE" id="PS51686">
    <property type="entry name" value="SAM_MT_RSMB_NOP"/>
    <property type="match status" value="1"/>
</dbReference>
<evidence type="ECO:0000256" key="5">
    <source>
        <dbReference type="ARBA" id="ARBA00022552"/>
    </source>
</evidence>
<gene>
    <name evidence="15" type="ORF">FHR99_002907</name>
</gene>
<dbReference type="GO" id="GO:0070475">
    <property type="term" value="P:rRNA base methylation"/>
    <property type="evidence" value="ECO:0007669"/>
    <property type="project" value="TreeGrafter"/>
</dbReference>
<dbReference type="PRINTS" id="PR02008">
    <property type="entry name" value="RCMTFAMILY"/>
</dbReference>
<protein>
    <recommendedName>
        <fullName evidence="3">16S rRNA (cytosine(967)-C(5))-methyltransferase</fullName>
        <ecNumber evidence="3">2.1.1.176</ecNumber>
    </recommendedName>
    <alternativeName>
        <fullName evidence="10">16S rRNA m5C967 methyltransferase</fullName>
    </alternativeName>
    <alternativeName>
        <fullName evidence="11">rRNA (cytosine-C(5)-)-methyltransferase RsmB</fullName>
    </alternativeName>
</protein>
<organism evidence="15 16">
    <name type="scientific">Litorivivens lipolytica</name>
    <dbReference type="NCBI Taxonomy" id="1524264"/>
    <lineage>
        <taxon>Bacteria</taxon>
        <taxon>Pseudomonadati</taxon>
        <taxon>Pseudomonadota</taxon>
        <taxon>Gammaproteobacteria</taxon>
        <taxon>Litorivivens</taxon>
    </lineage>
</organism>
<dbReference type="Gene3D" id="3.30.70.1170">
    <property type="entry name" value="Sun protein, domain 3"/>
    <property type="match status" value="1"/>
</dbReference>
<keyword evidence="16" id="KW-1185">Reference proteome</keyword>
<name>A0A7W4Z6U1_9GAMM</name>
<evidence type="ECO:0000259" key="14">
    <source>
        <dbReference type="PROSITE" id="PS51686"/>
    </source>
</evidence>
<dbReference type="PANTHER" id="PTHR22807:SF61">
    <property type="entry name" value="NOL1_NOP2_SUN FAMILY PROTEIN _ ANTITERMINATION NUSB DOMAIN-CONTAINING PROTEIN"/>
    <property type="match status" value="1"/>
</dbReference>
<evidence type="ECO:0000256" key="6">
    <source>
        <dbReference type="ARBA" id="ARBA00022603"/>
    </source>
</evidence>
<feature type="binding site" evidence="13">
    <location>
        <position position="318"/>
    </location>
    <ligand>
        <name>S-adenosyl-L-methionine</name>
        <dbReference type="ChEBI" id="CHEBI:59789"/>
    </ligand>
</feature>
<feature type="binding site" evidence="13">
    <location>
        <position position="273"/>
    </location>
    <ligand>
        <name>S-adenosyl-L-methionine</name>
        <dbReference type="ChEBI" id="CHEBI:59789"/>
    </ligand>
</feature>
<comment type="function">
    <text evidence="1">Specifically methylates the cytosine at position 967 (m5C967) of 16S rRNA.</text>
</comment>
<dbReference type="CDD" id="cd02440">
    <property type="entry name" value="AdoMet_MTases"/>
    <property type="match status" value="1"/>
</dbReference>
<evidence type="ECO:0000256" key="10">
    <source>
        <dbReference type="ARBA" id="ARBA00030399"/>
    </source>
</evidence>
<dbReference type="InterPro" id="IPR004573">
    <property type="entry name" value="rRNA_ssu_MeTfrase_B"/>
</dbReference>
<dbReference type="RefSeq" id="WP_183411406.1">
    <property type="nucleotide sequence ID" value="NZ_JACHWY010000003.1"/>
</dbReference>
<comment type="caution">
    <text evidence="15">The sequence shown here is derived from an EMBL/GenBank/DDBJ whole genome shotgun (WGS) entry which is preliminary data.</text>
</comment>
<evidence type="ECO:0000256" key="7">
    <source>
        <dbReference type="ARBA" id="ARBA00022679"/>
    </source>
</evidence>
<dbReference type="InterPro" id="IPR023267">
    <property type="entry name" value="RCMT"/>
</dbReference>
<evidence type="ECO:0000256" key="9">
    <source>
        <dbReference type="ARBA" id="ARBA00022884"/>
    </source>
</evidence>
<dbReference type="SUPFAM" id="SSF48013">
    <property type="entry name" value="NusB-like"/>
    <property type="match status" value="1"/>
</dbReference>
<dbReference type="Proteomes" id="UP000537130">
    <property type="component" value="Unassembled WGS sequence"/>
</dbReference>
<feature type="active site" description="Nucleophile" evidence="13">
    <location>
        <position position="371"/>
    </location>
</feature>
<evidence type="ECO:0000256" key="3">
    <source>
        <dbReference type="ARBA" id="ARBA00012140"/>
    </source>
</evidence>
<comment type="catalytic activity">
    <reaction evidence="12">
        <text>cytidine(967) in 16S rRNA + S-adenosyl-L-methionine = 5-methylcytidine(967) in 16S rRNA + S-adenosyl-L-homocysteine + H(+)</text>
        <dbReference type="Rhea" id="RHEA:42748"/>
        <dbReference type="Rhea" id="RHEA-COMP:10219"/>
        <dbReference type="Rhea" id="RHEA-COMP:10220"/>
        <dbReference type="ChEBI" id="CHEBI:15378"/>
        <dbReference type="ChEBI" id="CHEBI:57856"/>
        <dbReference type="ChEBI" id="CHEBI:59789"/>
        <dbReference type="ChEBI" id="CHEBI:74483"/>
        <dbReference type="ChEBI" id="CHEBI:82748"/>
        <dbReference type="EC" id="2.1.1.176"/>
    </reaction>
</comment>
<keyword evidence="5" id="KW-0698">rRNA processing</keyword>
<evidence type="ECO:0000256" key="2">
    <source>
        <dbReference type="ARBA" id="ARBA00004496"/>
    </source>
</evidence>
<dbReference type="AlphaFoldDB" id="A0A7W4Z6U1"/>
<dbReference type="Pfam" id="PF22458">
    <property type="entry name" value="RsmF-B_ferredox"/>
    <property type="match status" value="1"/>
</dbReference>
<dbReference type="NCBIfam" id="NF008149">
    <property type="entry name" value="PRK10901.1"/>
    <property type="match status" value="1"/>
</dbReference>
<evidence type="ECO:0000256" key="8">
    <source>
        <dbReference type="ARBA" id="ARBA00022691"/>
    </source>
</evidence>
<evidence type="ECO:0000256" key="13">
    <source>
        <dbReference type="PROSITE-ProRule" id="PRU01023"/>
    </source>
</evidence>
<evidence type="ECO:0000256" key="11">
    <source>
        <dbReference type="ARBA" id="ARBA00031088"/>
    </source>
</evidence>
<evidence type="ECO:0000313" key="16">
    <source>
        <dbReference type="Proteomes" id="UP000537130"/>
    </source>
</evidence>
<feature type="binding site" evidence="13">
    <location>
        <position position="299"/>
    </location>
    <ligand>
        <name>S-adenosyl-L-methionine</name>
        <dbReference type="ChEBI" id="CHEBI:59789"/>
    </ligand>
</feature>
<dbReference type="Gene3D" id="1.10.940.10">
    <property type="entry name" value="NusB-like"/>
    <property type="match status" value="1"/>
</dbReference>